<name>A0A292Q121_9PEZI</name>
<organism evidence="2 3">
    <name type="scientific">Tuber aestivum</name>
    <name type="common">summer truffle</name>
    <dbReference type="NCBI Taxonomy" id="59557"/>
    <lineage>
        <taxon>Eukaryota</taxon>
        <taxon>Fungi</taxon>
        <taxon>Dikarya</taxon>
        <taxon>Ascomycota</taxon>
        <taxon>Pezizomycotina</taxon>
        <taxon>Pezizomycetes</taxon>
        <taxon>Pezizales</taxon>
        <taxon>Tuberaceae</taxon>
        <taxon>Tuber</taxon>
    </lineage>
</organism>
<gene>
    <name evidence="2" type="ORF">GSTUAT00003174001</name>
</gene>
<dbReference type="EMBL" id="LN890985">
    <property type="protein sequence ID" value="CUS12751.1"/>
    <property type="molecule type" value="Genomic_DNA"/>
</dbReference>
<sequence>MLTSLLTRNPFRPRSSTTSNSSTNSDAADPGFDSFIATLRARRSSDEWGKEGPEGDLYRLRCLAEEMTLLSERNYGCGGGRRKYHHQKSVAKAQHSSSWSNIGTII</sequence>
<reference evidence="2" key="1">
    <citation type="submission" date="2015-10" db="EMBL/GenBank/DDBJ databases">
        <authorList>
            <person name="Regsiter A."/>
            <person name="william w."/>
        </authorList>
    </citation>
    <scope>NUCLEOTIDE SEQUENCE</scope>
    <source>
        <strain evidence="2">Montdore</strain>
    </source>
</reference>
<feature type="region of interest" description="Disordered" evidence="1">
    <location>
        <begin position="1"/>
        <end position="30"/>
    </location>
</feature>
<accession>A0A292Q121</accession>
<protein>
    <submittedName>
        <fullName evidence="2">Uncharacterized protein</fullName>
    </submittedName>
</protein>
<evidence type="ECO:0000313" key="2">
    <source>
        <dbReference type="EMBL" id="CUS12751.1"/>
    </source>
</evidence>
<evidence type="ECO:0000256" key="1">
    <source>
        <dbReference type="SAM" id="MobiDB-lite"/>
    </source>
</evidence>
<dbReference type="Proteomes" id="UP001412239">
    <property type="component" value="Unassembled WGS sequence"/>
</dbReference>
<feature type="compositionally biased region" description="Low complexity" evidence="1">
    <location>
        <begin position="15"/>
        <end position="25"/>
    </location>
</feature>
<evidence type="ECO:0000313" key="3">
    <source>
        <dbReference type="Proteomes" id="UP001412239"/>
    </source>
</evidence>
<proteinExistence type="predicted"/>
<keyword evidence="3" id="KW-1185">Reference proteome</keyword>
<dbReference type="AlphaFoldDB" id="A0A292Q121"/>